<dbReference type="Proteomes" id="UP001500879">
    <property type="component" value="Unassembled WGS sequence"/>
</dbReference>
<protein>
    <recommendedName>
        <fullName evidence="3">PE domain-containing protein</fullName>
    </recommendedName>
</protein>
<evidence type="ECO:0000313" key="2">
    <source>
        <dbReference type="Proteomes" id="UP001500879"/>
    </source>
</evidence>
<accession>A0ABN0YZF7</accession>
<comment type="caution">
    <text evidence="1">The sequence shown here is derived from an EMBL/GenBank/DDBJ whole genome shotgun (WGS) entry which is preliminary data.</text>
</comment>
<keyword evidence="2" id="KW-1185">Reference proteome</keyword>
<gene>
    <name evidence="1" type="ORF">GCM10010357_51510</name>
</gene>
<organism evidence="1 2">
    <name type="scientific">Streptomyces luteireticuli</name>
    <dbReference type="NCBI Taxonomy" id="173858"/>
    <lineage>
        <taxon>Bacteria</taxon>
        <taxon>Bacillati</taxon>
        <taxon>Actinomycetota</taxon>
        <taxon>Actinomycetes</taxon>
        <taxon>Kitasatosporales</taxon>
        <taxon>Streptomycetaceae</taxon>
        <taxon>Streptomyces</taxon>
    </lineage>
</organism>
<proteinExistence type="predicted"/>
<sequence>MTYEPDSSQYAEAMHRVAAAIHRVAAGTQGAVGAAARLGGAMHRFTEALAAADAAEIAEHPDLAELNVQLNNYYG</sequence>
<evidence type="ECO:0000313" key="1">
    <source>
        <dbReference type="EMBL" id="GAA0423745.1"/>
    </source>
</evidence>
<dbReference type="RefSeq" id="WP_344028813.1">
    <property type="nucleotide sequence ID" value="NZ_BAAABX010000055.1"/>
</dbReference>
<reference evidence="1 2" key="1">
    <citation type="journal article" date="2019" name="Int. J. Syst. Evol. Microbiol.">
        <title>The Global Catalogue of Microorganisms (GCM) 10K type strain sequencing project: providing services to taxonomists for standard genome sequencing and annotation.</title>
        <authorList>
            <consortium name="The Broad Institute Genomics Platform"/>
            <consortium name="The Broad Institute Genome Sequencing Center for Infectious Disease"/>
            <person name="Wu L."/>
            <person name="Ma J."/>
        </authorList>
    </citation>
    <scope>NUCLEOTIDE SEQUENCE [LARGE SCALE GENOMIC DNA]</scope>
    <source>
        <strain evidence="1 2">JCM 4788</strain>
    </source>
</reference>
<name>A0ABN0YZF7_9ACTN</name>
<dbReference type="EMBL" id="BAAABX010000055">
    <property type="protein sequence ID" value="GAA0423745.1"/>
    <property type="molecule type" value="Genomic_DNA"/>
</dbReference>
<evidence type="ECO:0008006" key="3">
    <source>
        <dbReference type="Google" id="ProtNLM"/>
    </source>
</evidence>